<name>A0ABN9W8P0_9DINO</name>
<evidence type="ECO:0000313" key="1">
    <source>
        <dbReference type="EMBL" id="CAK0882561.1"/>
    </source>
</evidence>
<accession>A0ABN9W8P0</accession>
<protein>
    <submittedName>
        <fullName evidence="1">Uncharacterized protein</fullName>
    </submittedName>
</protein>
<keyword evidence="2" id="KW-1185">Reference proteome</keyword>
<dbReference type="Pfam" id="PF11913">
    <property type="entry name" value="DUF3431"/>
    <property type="match status" value="1"/>
</dbReference>
<gene>
    <name evidence="1" type="ORF">PCOR1329_LOCUS65035</name>
</gene>
<evidence type="ECO:0000313" key="2">
    <source>
        <dbReference type="Proteomes" id="UP001189429"/>
    </source>
</evidence>
<reference evidence="1" key="1">
    <citation type="submission" date="2023-10" db="EMBL/GenBank/DDBJ databases">
        <authorList>
            <person name="Chen Y."/>
            <person name="Shah S."/>
            <person name="Dougan E. K."/>
            <person name="Thang M."/>
            <person name="Chan C."/>
        </authorList>
    </citation>
    <scope>NUCLEOTIDE SEQUENCE [LARGE SCALE GENOMIC DNA]</scope>
</reference>
<dbReference type="InterPro" id="IPR021838">
    <property type="entry name" value="DUF3431"/>
</dbReference>
<comment type="caution">
    <text evidence="1">The sequence shown here is derived from an EMBL/GenBank/DDBJ whole genome shotgun (WGS) entry which is preliminary data.</text>
</comment>
<dbReference type="EMBL" id="CAUYUJ010018307">
    <property type="protein sequence ID" value="CAK0882561.1"/>
    <property type="molecule type" value="Genomic_DNA"/>
</dbReference>
<sequence>MIAGSTYAVPFLSLNGARHVRTLTPCLSAVHEAIFGEPMKEAVGPYCCAQFVVQNTQIQKRPLEFYQRMMRMVDGTLDYDLCAPGKPARSTHCYGMEFTWHLVFGEAYDPPLRQDDVRLPTIQVRHGTREA</sequence>
<proteinExistence type="predicted"/>
<organism evidence="1 2">
    <name type="scientific">Prorocentrum cordatum</name>
    <dbReference type="NCBI Taxonomy" id="2364126"/>
    <lineage>
        <taxon>Eukaryota</taxon>
        <taxon>Sar</taxon>
        <taxon>Alveolata</taxon>
        <taxon>Dinophyceae</taxon>
        <taxon>Prorocentrales</taxon>
        <taxon>Prorocentraceae</taxon>
        <taxon>Prorocentrum</taxon>
    </lineage>
</organism>
<dbReference type="Proteomes" id="UP001189429">
    <property type="component" value="Unassembled WGS sequence"/>
</dbReference>